<name>A0A2P2JZ84_RHIMU</name>
<reference evidence="2" key="1">
    <citation type="submission" date="2018-02" db="EMBL/GenBank/DDBJ databases">
        <title>Rhizophora mucronata_Transcriptome.</title>
        <authorList>
            <person name="Meera S.P."/>
            <person name="Sreeshan A."/>
            <person name="Augustine A."/>
        </authorList>
    </citation>
    <scope>NUCLEOTIDE SEQUENCE</scope>
    <source>
        <tissue evidence="2">Leaf</tissue>
    </source>
</reference>
<evidence type="ECO:0000313" key="2">
    <source>
        <dbReference type="EMBL" id="MBW98776.1"/>
    </source>
</evidence>
<sequence>MRNQITRPRRSPKPQKHNRRRQSSLWSQLISVVIHIYI</sequence>
<protein>
    <submittedName>
        <fullName evidence="2">Uncharacterized protein</fullName>
    </submittedName>
</protein>
<proteinExistence type="predicted"/>
<feature type="compositionally biased region" description="Basic residues" evidence="1">
    <location>
        <begin position="7"/>
        <end position="22"/>
    </location>
</feature>
<feature type="region of interest" description="Disordered" evidence="1">
    <location>
        <begin position="1"/>
        <end position="23"/>
    </location>
</feature>
<evidence type="ECO:0000256" key="1">
    <source>
        <dbReference type="SAM" id="MobiDB-lite"/>
    </source>
</evidence>
<organism evidence="2">
    <name type="scientific">Rhizophora mucronata</name>
    <name type="common">Asiatic mangrove</name>
    <dbReference type="NCBI Taxonomy" id="61149"/>
    <lineage>
        <taxon>Eukaryota</taxon>
        <taxon>Viridiplantae</taxon>
        <taxon>Streptophyta</taxon>
        <taxon>Embryophyta</taxon>
        <taxon>Tracheophyta</taxon>
        <taxon>Spermatophyta</taxon>
        <taxon>Magnoliopsida</taxon>
        <taxon>eudicotyledons</taxon>
        <taxon>Gunneridae</taxon>
        <taxon>Pentapetalae</taxon>
        <taxon>rosids</taxon>
        <taxon>fabids</taxon>
        <taxon>Malpighiales</taxon>
        <taxon>Rhizophoraceae</taxon>
        <taxon>Rhizophora</taxon>
    </lineage>
</organism>
<dbReference type="EMBL" id="GGEC01018293">
    <property type="protein sequence ID" value="MBW98776.1"/>
    <property type="molecule type" value="Transcribed_RNA"/>
</dbReference>
<dbReference type="AlphaFoldDB" id="A0A2P2JZ84"/>
<accession>A0A2P2JZ84</accession>